<dbReference type="RefSeq" id="WP_076699399.1">
    <property type="nucleotide sequence ID" value="NZ_CP015093.1"/>
</dbReference>
<evidence type="ECO:0000313" key="2">
    <source>
        <dbReference type="EMBL" id="APZ52744.1"/>
    </source>
</evidence>
<feature type="chain" id="PRO_5012456228" description="Lipoprotein" evidence="1">
    <location>
        <begin position="21"/>
        <end position="155"/>
    </location>
</feature>
<dbReference type="AlphaFoldDB" id="A0A1P8UTJ9"/>
<dbReference type="OrthoDB" id="8451541at2"/>
<feature type="signal peptide" evidence="1">
    <location>
        <begin position="1"/>
        <end position="20"/>
    </location>
</feature>
<evidence type="ECO:0000256" key="1">
    <source>
        <dbReference type="SAM" id="SignalP"/>
    </source>
</evidence>
<sequence length="155" mass="16095" precursor="true">MIRALGLSLALSVLAQPALALSCAPANVIQDFANAAASPDNWVVADGVLSFDPALLPPSGPDGAKSPVSFTARIAGMGLGHDGFTIPFDWTVTVQLTCAAHWCGSIAPGDYLAFLKQGAHGYEMIVGPCPAYVHRDPTAAQKAAVLRCFRQGDCD</sequence>
<dbReference type="Proteomes" id="UP000187059">
    <property type="component" value="Chromosome"/>
</dbReference>
<keyword evidence="1" id="KW-0732">Signal</keyword>
<proteinExistence type="predicted"/>
<name>A0A1P8UTJ9_9RHOB</name>
<evidence type="ECO:0000313" key="3">
    <source>
        <dbReference type="Proteomes" id="UP000187059"/>
    </source>
</evidence>
<keyword evidence="3" id="KW-1185">Reference proteome</keyword>
<gene>
    <name evidence="2" type="ORF">Ga0080574_TMP2410</name>
</gene>
<reference evidence="2 3" key="1">
    <citation type="submission" date="2016-04" db="EMBL/GenBank/DDBJ databases">
        <title>Deep-sea bacteria in the southern Pacific.</title>
        <authorList>
            <person name="Tang K."/>
        </authorList>
    </citation>
    <scope>NUCLEOTIDE SEQUENCE [LARGE SCALE GENOMIC DNA]</scope>
    <source>
        <strain evidence="2 3">JLT2014</strain>
    </source>
</reference>
<protein>
    <recommendedName>
        <fullName evidence="4">Lipoprotein</fullName>
    </recommendedName>
</protein>
<dbReference type="EMBL" id="CP015093">
    <property type="protein sequence ID" value="APZ52744.1"/>
    <property type="molecule type" value="Genomic_DNA"/>
</dbReference>
<accession>A0A1P8UTJ9</accession>
<organism evidence="2 3">
    <name type="scientific">Salipiger abyssi</name>
    <dbReference type="NCBI Taxonomy" id="1250539"/>
    <lineage>
        <taxon>Bacteria</taxon>
        <taxon>Pseudomonadati</taxon>
        <taxon>Pseudomonadota</taxon>
        <taxon>Alphaproteobacteria</taxon>
        <taxon>Rhodobacterales</taxon>
        <taxon>Roseobacteraceae</taxon>
        <taxon>Salipiger</taxon>
    </lineage>
</organism>
<dbReference type="PROSITE" id="PS51257">
    <property type="entry name" value="PROKAR_LIPOPROTEIN"/>
    <property type="match status" value="1"/>
</dbReference>
<evidence type="ECO:0008006" key="4">
    <source>
        <dbReference type="Google" id="ProtNLM"/>
    </source>
</evidence>
<dbReference type="KEGG" id="paby:Ga0080574_TMP2410"/>
<dbReference type="STRING" id="1250539.Ga0080574_TMP2410"/>